<evidence type="ECO:0000259" key="6">
    <source>
        <dbReference type="PROSITE" id="PS50863"/>
    </source>
</evidence>
<keyword evidence="2" id="KW-0805">Transcription regulation</keyword>
<dbReference type="InterPro" id="IPR015300">
    <property type="entry name" value="DNA-bd_pseudobarrel_sf"/>
</dbReference>
<dbReference type="Proteomes" id="UP001237642">
    <property type="component" value="Unassembled WGS sequence"/>
</dbReference>
<dbReference type="Pfam" id="PF02362">
    <property type="entry name" value="B3"/>
    <property type="match status" value="1"/>
</dbReference>
<keyword evidence="4" id="KW-0804">Transcription</keyword>
<organism evidence="7 8">
    <name type="scientific">Heracleum sosnowskyi</name>
    <dbReference type="NCBI Taxonomy" id="360622"/>
    <lineage>
        <taxon>Eukaryota</taxon>
        <taxon>Viridiplantae</taxon>
        <taxon>Streptophyta</taxon>
        <taxon>Embryophyta</taxon>
        <taxon>Tracheophyta</taxon>
        <taxon>Spermatophyta</taxon>
        <taxon>Magnoliopsida</taxon>
        <taxon>eudicotyledons</taxon>
        <taxon>Gunneridae</taxon>
        <taxon>Pentapetalae</taxon>
        <taxon>asterids</taxon>
        <taxon>campanulids</taxon>
        <taxon>Apiales</taxon>
        <taxon>Apiaceae</taxon>
        <taxon>Apioideae</taxon>
        <taxon>apioid superclade</taxon>
        <taxon>Tordylieae</taxon>
        <taxon>Tordyliinae</taxon>
        <taxon>Heracleum</taxon>
    </lineage>
</organism>
<dbReference type="AlphaFoldDB" id="A0AAD8MSG3"/>
<dbReference type="Gene3D" id="2.40.330.10">
    <property type="entry name" value="DNA-binding pseudobarrel domain"/>
    <property type="match status" value="3"/>
</dbReference>
<evidence type="ECO:0000313" key="7">
    <source>
        <dbReference type="EMBL" id="KAK1383671.1"/>
    </source>
</evidence>
<evidence type="ECO:0000256" key="2">
    <source>
        <dbReference type="ARBA" id="ARBA00023015"/>
    </source>
</evidence>
<dbReference type="InterPro" id="IPR003340">
    <property type="entry name" value="B3_DNA-bd"/>
</dbReference>
<gene>
    <name evidence="7" type="ORF">POM88_021406</name>
</gene>
<comment type="caution">
    <text evidence="7">The sequence shown here is derived from an EMBL/GenBank/DDBJ whole genome shotgun (WGS) entry which is preliminary data.</text>
</comment>
<name>A0AAD8MSG3_9APIA</name>
<dbReference type="GO" id="GO:0005634">
    <property type="term" value="C:nucleus"/>
    <property type="evidence" value="ECO:0007669"/>
    <property type="project" value="UniProtKB-SubCell"/>
</dbReference>
<reference evidence="7" key="2">
    <citation type="submission" date="2023-05" db="EMBL/GenBank/DDBJ databases">
        <authorList>
            <person name="Schelkunov M.I."/>
        </authorList>
    </citation>
    <scope>NUCLEOTIDE SEQUENCE</scope>
    <source>
        <strain evidence="7">Hsosn_3</strain>
        <tissue evidence="7">Leaf</tissue>
    </source>
</reference>
<keyword evidence="8" id="KW-1185">Reference proteome</keyword>
<keyword evidence="3" id="KW-0238">DNA-binding</keyword>
<dbReference type="SMART" id="SM01019">
    <property type="entry name" value="B3"/>
    <property type="match status" value="3"/>
</dbReference>
<dbReference type="PANTHER" id="PTHR31391">
    <property type="entry name" value="B3 DOMAIN-CONTAINING PROTEIN OS11G0197600-RELATED"/>
    <property type="match status" value="1"/>
</dbReference>
<protein>
    <recommendedName>
        <fullName evidence="6">TF-B3 domain-containing protein</fullName>
    </recommendedName>
</protein>
<feature type="domain" description="TF-B3" evidence="6">
    <location>
        <begin position="401"/>
        <end position="456"/>
    </location>
</feature>
<dbReference type="EMBL" id="JAUIZM010000005">
    <property type="protein sequence ID" value="KAK1383671.1"/>
    <property type="molecule type" value="Genomic_DNA"/>
</dbReference>
<evidence type="ECO:0000256" key="3">
    <source>
        <dbReference type="ARBA" id="ARBA00023125"/>
    </source>
</evidence>
<dbReference type="GO" id="GO:0003677">
    <property type="term" value="F:DNA binding"/>
    <property type="evidence" value="ECO:0007669"/>
    <property type="project" value="UniProtKB-KW"/>
</dbReference>
<evidence type="ECO:0000256" key="4">
    <source>
        <dbReference type="ARBA" id="ARBA00023163"/>
    </source>
</evidence>
<evidence type="ECO:0000256" key="1">
    <source>
        <dbReference type="ARBA" id="ARBA00004123"/>
    </source>
</evidence>
<dbReference type="CDD" id="cd10017">
    <property type="entry name" value="B3_DNA"/>
    <property type="match status" value="2"/>
</dbReference>
<dbReference type="PROSITE" id="PS50863">
    <property type="entry name" value="B3"/>
    <property type="match status" value="2"/>
</dbReference>
<proteinExistence type="predicted"/>
<comment type="subcellular location">
    <subcellularLocation>
        <location evidence="1">Nucleus</location>
    </subcellularLocation>
</comment>
<sequence>MSKFVDDFDVSGRKQKIGGFVASNFPRVFVFGKIRIPKKFNDRYGIFIPRKIVLVMDNGDSWSSLNEMVDIKVFNNHSFIEERSGALLFFNVAYSGSGVFSFVVQSSHLNEEVGKVVVCEDLYHLLKKFRNVEKITLWLLKTKWEVGIEWYDYHCVLGNGWSLFARDLELCLGDTCIFESTNNALEFNVCVFKREEYDFVMFEPDLHGVKFFQLVMSDSLEGCRIVLPILFGYYLVKSISSVVEFVMPSNQTWSICYEDDPPRFSLLKDFASFYGLRENFVVIFEYIGYSRFFVRIFDQNSVEIVYLKLMKSLGIATDLVKSKNPKGEEGTIKEYFELHDDIYESPNLLLLSKESHVVCEFTVAFFSSEIGEKMQDVYVCNSLETFSGDWINDSVSRFIAHGRQWRVEVKLESNICRFGHGWNEFVRDNDLVAGDICILKLVNFVGRVFKIEISRV</sequence>
<reference evidence="7" key="1">
    <citation type="submission" date="2023-02" db="EMBL/GenBank/DDBJ databases">
        <title>Genome of toxic invasive species Heracleum sosnowskyi carries increased number of genes despite the absence of recent whole-genome duplications.</title>
        <authorList>
            <person name="Schelkunov M."/>
            <person name="Shtratnikova V."/>
            <person name="Makarenko M."/>
            <person name="Klepikova A."/>
            <person name="Omelchenko D."/>
            <person name="Novikova G."/>
            <person name="Obukhova E."/>
            <person name="Bogdanov V."/>
            <person name="Penin A."/>
            <person name="Logacheva M."/>
        </authorList>
    </citation>
    <scope>NUCLEOTIDE SEQUENCE</scope>
    <source>
        <strain evidence="7">Hsosn_3</strain>
        <tissue evidence="7">Leaf</tissue>
    </source>
</reference>
<keyword evidence="5" id="KW-0539">Nucleus</keyword>
<dbReference type="SUPFAM" id="SSF101936">
    <property type="entry name" value="DNA-binding pseudobarrel domain"/>
    <property type="match status" value="3"/>
</dbReference>
<dbReference type="InterPro" id="IPR044837">
    <property type="entry name" value="REM16-like"/>
</dbReference>
<evidence type="ECO:0000313" key="8">
    <source>
        <dbReference type="Proteomes" id="UP001237642"/>
    </source>
</evidence>
<accession>A0AAD8MSG3</accession>
<feature type="domain" description="TF-B3" evidence="6">
    <location>
        <begin position="143"/>
        <end position="195"/>
    </location>
</feature>
<evidence type="ECO:0000256" key="5">
    <source>
        <dbReference type="ARBA" id="ARBA00023242"/>
    </source>
</evidence>
<dbReference type="PANTHER" id="PTHR31391:SF106">
    <property type="entry name" value="B3 DOMAIN-CONTAINING PROTEIN OS01G0723500"/>
    <property type="match status" value="1"/>
</dbReference>